<keyword evidence="10" id="KW-1185">Reference proteome</keyword>
<dbReference type="Pfam" id="PF00320">
    <property type="entry name" value="GATA"/>
    <property type="match status" value="1"/>
</dbReference>
<dbReference type="SUPFAM" id="SSF57716">
    <property type="entry name" value="Glucocorticoid receptor-like (DNA-binding domain)"/>
    <property type="match status" value="1"/>
</dbReference>
<dbReference type="OrthoDB" id="515401at2759"/>
<evidence type="ECO:0000256" key="4">
    <source>
        <dbReference type="ARBA" id="ARBA00022833"/>
    </source>
</evidence>
<evidence type="ECO:0000256" key="2">
    <source>
        <dbReference type="ARBA" id="ARBA00022723"/>
    </source>
</evidence>
<evidence type="ECO:0000256" key="7">
    <source>
        <dbReference type="SAM" id="MobiDB-lite"/>
    </source>
</evidence>
<protein>
    <recommendedName>
        <fullName evidence="8">GATA-type domain-containing protein</fullName>
    </recommendedName>
</protein>
<reference evidence="9 10" key="1">
    <citation type="journal article" date="2019" name="Nat. Ecol. Evol.">
        <title>Megaphylogeny resolves global patterns of mushroom evolution.</title>
        <authorList>
            <person name="Varga T."/>
            <person name="Krizsan K."/>
            <person name="Foldi C."/>
            <person name="Dima B."/>
            <person name="Sanchez-Garcia M."/>
            <person name="Sanchez-Ramirez S."/>
            <person name="Szollosi G.J."/>
            <person name="Szarkandi J.G."/>
            <person name="Papp V."/>
            <person name="Albert L."/>
            <person name="Andreopoulos W."/>
            <person name="Angelini C."/>
            <person name="Antonin V."/>
            <person name="Barry K.W."/>
            <person name="Bougher N.L."/>
            <person name="Buchanan P."/>
            <person name="Buyck B."/>
            <person name="Bense V."/>
            <person name="Catcheside P."/>
            <person name="Chovatia M."/>
            <person name="Cooper J."/>
            <person name="Damon W."/>
            <person name="Desjardin D."/>
            <person name="Finy P."/>
            <person name="Geml J."/>
            <person name="Haridas S."/>
            <person name="Hughes K."/>
            <person name="Justo A."/>
            <person name="Karasinski D."/>
            <person name="Kautmanova I."/>
            <person name="Kiss B."/>
            <person name="Kocsube S."/>
            <person name="Kotiranta H."/>
            <person name="LaButti K.M."/>
            <person name="Lechner B.E."/>
            <person name="Liimatainen K."/>
            <person name="Lipzen A."/>
            <person name="Lukacs Z."/>
            <person name="Mihaltcheva S."/>
            <person name="Morgado L.N."/>
            <person name="Niskanen T."/>
            <person name="Noordeloos M.E."/>
            <person name="Ohm R.A."/>
            <person name="Ortiz-Santana B."/>
            <person name="Ovrebo C."/>
            <person name="Racz N."/>
            <person name="Riley R."/>
            <person name="Savchenko A."/>
            <person name="Shiryaev A."/>
            <person name="Soop K."/>
            <person name="Spirin V."/>
            <person name="Szebenyi C."/>
            <person name="Tomsovsky M."/>
            <person name="Tulloss R.E."/>
            <person name="Uehling J."/>
            <person name="Grigoriev I.V."/>
            <person name="Vagvolgyi C."/>
            <person name="Papp T."/>
            <person name="Martin F.M."/>
            <person name="Miettinen O."/>
            <person name="Hibbett D.S."/>
            <person name="Nagy L.G."/>
        </authorList>
    </citation>
    <scope>NUCLEOTIDE SEQUENCE [LARGE SCALE GENOMIC DNA]</scope>
    <source>
        <strain evidence="9 10">FP101781</strain>
    </source>
</reference>
<sequence length="321" mass="31065">MADRDLPRPFPSGLYQKSRHMPRPTNLARNNTPPVPPSAPAPSSSTANGNATISSSSAPANAGTTLTGTGPSPFAPAPTATKSSQPATMHKLLQQHAGAASSTSTPAAAPSSSSGGGGGAGAPQGVHVGGGTCPGDGRCDGTGGTSACSGCPTYNNAISARMDVDTATAQAQALGHGQTGREGTESARASPRAADSPAAAGESDVSVGGVVGHKNLGIGMIVGAGGNSVGAGAGAGGNVAGKKGGAGGGGGGARAAVGALSCANCGTSTTPLWRRDDVGNNICNACGESFFLSFFSRDEAFAVFPPFFVLFRFALRALGVP</sequence>
<evidence type="ECO:0000313" key="9">
    <source>
        <dbReference type="EMBL" id="TEB25816.1"/>
    </source>
</evidence>
<dbReference type="GO" id="GO:0000122">
    <property type="term" value="P:negative regulation of transcription by RNA polymerase II"/>
    <property type="evidence" value="ECO:0007669"/>
    <property type="project" value="TreeGrafter"/>
</dbReference>
<dbReference type="GO" id="GO:0000978">
    <property type="term" value="F:RNA polymerase II cis-regulatory region sequence-specific DNA binding"/>
    <property type="evidence" value="ECO:0007669"/>
    <property type="project" value="TreeGrafter"/>
</dbReference>
<dbReference type="CDD" id="cd00202">
    <property type="entry name" value="ZnF_GATA"/>
    <property type="match status" value="1"/>
</dbReference>
<dbReference type="GO" id="GO:0045944">
    <property type="term" value="P:positive regulation of transcription by RNA polymerase II"/>
    <property type="evidence" value="ECO:0007669"/>
    <property type="project" value="TreeGrafter"/>
</dbReference>
<dbReference type="GO" id="GO:0005634">
    <property type="term" value="C:nucleus"/>
    <property type="evidence" value="ECO:0007669"/>
    <property type="project" value="UniProtKB-SubCell"/>
</dbReference>
<dbReference type="EMBL" id="QPFP01000053">
    <property type="protein sequence ID" value="TEB25816.1"/>
    <property type="molecule type" value="Genomic_DNA"/>
</dbReference>
<dbReference type="Proteomes" id="UP000298030">
    <property type="component" value="Unassembled WGS sequence"/>
</dbReference>
<organism evidence="9 10">
    <name type="scientific">Coprinellus micaceus</name>
    <name type="common">Glistening ink-cap mushroom</name>
    <name type="synonym">Coprinus micaceus</name>
    <dbReference type="NCBI Taxonomy" id="71717"/>
    <lineage>
        <taxon>Eukaryota</taxon>
        <taxon>Fungi</taxon>
        <taxon>Dikarya</taxon>
        <taxon>Basidiomycota</taxon>
        <taxon>Agaricomycotina</taxon>
        <taxon>Agaricomycetes</taxon>
        <taxon>Agaricomycetidae</taxon>
        <taxon>Agaricales</taxon>
        <taxon>Agaricineae</taxon>
        <taxon>Psathyrellaceae</taxon>
        <taxon>Coprinellus</taxon>
    </lineage>
</organism>
<evidence type="ECO:0000259" key="8">
    <source>
        <dbReference type="PROSITE" id="PS50114"/>
    </source>
</evidence>
<feature type="compositionally biased region" description="Low complexity" evidence="7">
    <location>
        <begin position="41"/>
        <end position="52"/>
    </location>
</feature>
<dbReference type="SMART" id="SM00401">
    <property type="entry name" value="ZnF_GATA"/>
    <property type="match status" value="1"/>
</dbReference>
<feature type="region of interest" description="Disordered" evidence="7">
    <location>
        <begin position="1"/>
        <end position="123"/>
    </location>
</feature>
<dbReference type="PANTHER" id="PTHR10071:SF281">
    <property type="entry name" value="BOX A-BINDING FACTOR-RELATED"/>
    <property type="match status" value="1"/>
</dbReference>
<evidence type="ECO:0000256" key="3">
    <source>
        <dbReference type="ARBA" id="ARBA00022771"/>
    </source>
</evidence>
<dbReference type="STRING" id="71717.A0A4Y7SVB3"/>
<feature type="compositionally biased region" description="Gly residues" evidence="7">
    <location>
        <begin position="114"/>
        <end position="123"/>
    </location>
</feature>
<feature type="domain" description="GATA-type" evidence="8">
    <location>
        <begin position="256"/>
        <end position="287"/>
    </location>
</feature>
<comment type="caution">
    <text evidence="9">The sequence shown here is derived from an EMBL/GenBank/DDBJ whole genome shotgun (WGS) entry which is preliminary data.</text>
</comment>
<name>A0A4Y7SVB3_COPMI</name>
<gene>
    <name evidence="9" type="ORF">FA13DRAFT_1131745</name>
</gene>
<feature type="compositionally biased region" description="Low complexity" evidence="7">
    <location>
        <begin position="186"/>
        <end position="206"/>
    </location>
</feature>
<evidence type="ECO:0000256" key="5">
    <source>
        <dbReference type="ARBA" id="ARBA00023242"/>
    </source>
</evidence>
<keyword evidence="4" id="KW-0862">Zinc</keyword>
<dbReference type="InterPro" id="IPR013088">
    <property type="entry name" value="Znf_NHR/GATA"/>
</dbReference>
<keyword evidence="3 6" id="KW-0863">Zinc-finger</keyword>
<dbReference type="PROSITE" id="PS00344">
    <property type="entry name" value="GATA_ZN_FINGER_1"/>
    <property type="match status" value="1"/>
</dbReference>
<keyword evidence="5" id="KW-0539">Nucleus</keyword>
<keyword evidence="2" id="KW-0479">Metal-binding</keyword>
<feature type="region of interest" description="Disordered" evidence="7">
    <location>
        <begin position="169"/>
        <end position="206"/>
    </location>
</feature>
<feature type="compositionally biased region" description="Low complexity" evidence="7">
    <location>
        <begin position="97"/>
        <end position="113"/>
    </location>
</feature>
<dbReference type="PANTHER" id="PTHR10071">
    <property type="entry name" value="TRANSCRIPTION FACTOR GATA FAMILY MEMBER"/>
    <property type="match status" value="1"/>
</dbReference>
<dbReference type="Gene3D" id="3.30.50.10">
    <property type="entry name" value="Erythroid Transcription Factor GATA-1, subunit A"/>
    <property type="match status" value="1"/>
</dbReference>
<evidence type="ECO:0000256" key="1">
    <source>
        <dbReference type="ARBA" id="ARBA00004123"/>
    </source>
</evidence>
<dbReference type="GO" id="GO:0000981">
    <property type="term" value="F:DNA-binding transcription factor activity, RNA polymerase II-specific"/>
    <property type="evidence" value="ECO:0007669"/>
    <property type="project" value="TreeGrafter"/>
</dbReference>
<accession>A0A4Y7SVB3</accession>
<comment type="subcellular location">
    <subcellularLocation>
        <location evidence="1">Nucleus</location>
    </subcellularLocation>
</comment>
<dbReference type="InterPro" id="IPR039355">
    <property type="entry name" value="Transcription_factor_GATA"/>
</dbReference>
<dbReference type="GO" id="GO:0008270">
    <property type="term" value="F:zinc ion binding"/>
    <property type="evidence" value="ECO:0007669"/>
    <property type="project" value="UniProtKB-KW"/>
</dbReference>
<proteinExistence type="predicted"/>
<dbReference type="PRINTS" id="PR00619">
    <property type="entry name" value="GATAZNFINGER"/>
</dbReference>
<dbReference type="PROSITE" id="PS50114">
    <property type="entry name" value="GATA_ZN_FINGER_2"/>
    <property type="match status" value="1"/>
</dbReference>
<feature type="compositionally biased region" description="Polar residues" evidence="7">
    <location>
        <begin position="53"/>
        <end position="70"/>
    </location>
</feature>
<evidence type="ECO:0000256" key="6">
    <source>
        <dbReference type="PROSITE-ProRule" id="PRU00094"/>
    </source>
</evidence>
<dbReference type="InterPro" id="IPR000679">
    <property type="entry name" value="Znf_GATA"/>
</dbReference>
<dbReference type="AlphaFoldDB" id="A0A4Y7SVB3"/>
<evidence type="ECO:0000313" key="10">
    <source>
        <dbReference type="Proteomes" id="UP000298030"/>
    </source>
</evidence>